<proteinExistence type="predicted"/>
<accession>A0A6L5XFP6</accession>
<keyword evidence="3" id="KW-1185">Reference proteome</keyword>
<dbReference type="AlphaFoldDB" id="A0A6L5XFP6"/>
<evidence type="ECO:0000256" key="1">
    <source>
        <dbReference type="SAM" id="SignalP"/>
    </source>
</evidence>
<reference evidence="2 3" key="1">
    <citation type="submission" date="2019-08" db="EMBL/GenBank/DDBJ databases">
        <title>In-depth cultivation of the pig gut microbiome towards novel bacterial diversity and tailored functional studies.</title>
        <authorList>
            <person name="Wylensek D."/>
            <person name="Hitch T.C.A."/>
            <person name="Clavel T."/>
        </authorList>
    </citation>
    <scope>NUCLEOTIDE SEQUENCE [LARGE SCALE GENOMIC DNA]</scope>
    <source>
        <strain evidence="2 3">Oil-RF-744-WCA-WT-10</strain>
    </source>
</reference>
<sequence>MKLAYIRLVCVAALAMCSHGLCHSSGIYNPDDYIDTFTVVVPELNVDSTFLEDIHNYMLEDTTEKYAQWEKSVHTNGDEKNPISIYCNVKNDSICVMDYSFDGWRARMSTGFTKYRGWLYWFNTMLPGGLMRGYTTSPPTTRKFHISNYQFADIFPYRVVYDYKNRKFLHKCATAKY</sequence>
<name>A0A6L5XFP6_9BACT</name>
<feature type="signal peptide" evidence="1">
    <location>
        <begin position="1"/>
        <end position="24"/>
    </location>
</feature>
<dbReference type="RefSeq" id="WP_154327496.1">
    <property type="nucleotide sequence ID" value="NZ_CP045696.1"/>
</dbReference>
<evidence type="ECO:0000313" key="2">
    <source>
        <dbReference type="EMBL" id="MSS18327.1"/>
    </source>
</evidence>
<comment type="caution">
    <text evidence="2">The sequence shown here is derived from an EMBL/GenBank/DDBJ whole genome shotgun (WGS) entry which is preliminary data.</text>
</comment>
<gene>
    <name evidence="2" type="ORF">FYJ29_11235</name>
</gene>
<keyword evidence="1" id="KW-0732">Signal</keyword>
<feature type="chain" id="PRO_5027085344" evidence="1">
    <location>
        <begin position="25"/>
        <end position="177"/>
    </location>
</feature>
<dbReference type="EMBL" id="VULT01000019">
    <property type="protein sequence ID" value="MSS18327.1"/>
    <property type="molecule type" value="Genomic_DNA"/>
</dbReference>
<evidence type="ECO:0000313" key="3">
    <source>
        <dbReference type="Proteomes" id="UP000483362"/>
    </source>
</evidence>
<protein>
    <submittedName>
        <fullName evidence="2">Uncharacterized protein</fullName>
    </submittedName>
</protein>
<organism evidence="2 3">
    <name type="scientific">Sodaliphilus pleomorphus</name>
    <dbReference type="NCBI Taxonomy" id="2606626"/>
    <lineage>
        <taxon>Bacteria</taxon>
        <taxon>Pseudomonadati</taxon>
        <taxon>Bacteroidota</taxon>
        <taxon>Bacteroidia</taxon>
        <taxon>Bacteroidales</taxon>
        <taxon>Muribaculaceae</taxon>
        <taxon>Sodaliphilus</taxon>
    </lineage>
</organism>
<dbReference type="Proteomes" id="UP000483362">
    <property type="component" value="Unassembled WGS sequence"/>
</dbReference>